<comment type="caution">
    <text evidence="3">The sequence shown here is derived from an EMBL/GenBank/DDBJ whole genome shotgun (WGS) entry which is preliminary data.</text>
</comment>
<dbReference type="Proteomes" id="UP000815325">
    <property type="component" value="Unassembled WGS sequence"/>
</dbReference>
<dbReference type="EMBL" id="MU070009">
    <property type="protein sequence ID" value="KAF5830756.1"/>
    <property type="molecule type" value="Genomic_DNA"/>
</dbReference>
<protein>
    <recommendedName>
        <fullName evidence="2">Ku domain-containing protein</fullName>
    </recommendedName>
</protein>
<dbReference type="Pfam" id="PF02735">
    <property type="entry name" value="Ku"/>
    <property type="match status" value="1"/>
</dbReference>
<evidence type="ECO:0000313" key="4">
    <source>
        <dbReference type="Proteomes" id="UP000815325"/>
    </source>
</evidence>
<keyword evidence="1" id="KW-0238">DNA-binding</keyword>
<reference evidence="3" key="1">
    <citation type="submission" date="2017-08" db="EMBL/GenBank/DDBJ databases">
        <authorList>
            <person name="Polle J.E."/>
            <person name="Barry K."/>
            <person name="Cushman J."/>
            <person name="Schmutz J."/>
            <person name="Tran D."/>
            <person name="Hathwaick L.T."/>
            <person name="Yim W.C."/>
            <person name="Jenkins J."/>
            <person name="Mckie-Krisberg Z.M."/>
            <person name="Prochnik S."/>
            <person name="Lindquist E."/>
            <person name="Dockter R.B."/>
            <person name="Adam C."/>
            <person name="Molina H."/>
            <person name="Bunkerborg J."/>
            <person name="Jin E."/>
            <person name="Buchheim M."/>
            <person name="Magnuson J."/>
        </authorList>
    </citation>
    <scope>NUCLEOTIDE SEQUENCE</scope>
    <source>
        <strain evidence="3">CCAP 19/18</strain>
    </source>
</reference>
<feature type="domain" description="Ku" evidence="2">
    <location>
        <begin position="99"/>
        <end position="214"/>
    </location>
</feature>
<dbReference type="InterPro" id="IPR006164">
    <property type="entry name" value="DNA_bd_Ku70/Ku80"/>
</dbReference>
<evidence type="ECO:0000313" key="3">
    <source>
        <dbReference type="EMBL" id="KAF5830756.1"/>
    </source>
</evidence>
<keyword evidence="4" id="KW-1185">Reference proteome</keyword>
<dbReference type="InterPro" id="IPR016194">
    <property type="entry name" value="SPOC-like_C_dom_sf"/>
</dbReference>
<evidence type="ECO:0000256" key="1">
    <source>
        <dbReference type="ARBA" id="ARBA00023125"/>
    </source>
</evidence>
<proteinExistence type="predicted"/>
<sequence length="243" mass="27228">MHGLNTCSLYVNHGSYAQGLTDVGHVEEHMQALFDILLFSNQMLGLKTCSLYVIHRSYAQGLTDVGHVEERMQALFDNLQKRMEKRRTLGSLVLSIPGSSSIGLQLFKLTVALAAPKSVYVHAQTNELVVPKTRHELATTGTHIAPSLEQQHQRQKEYKKVFRSVDKKNPERAIQAIFSSEEVVHELRGLFGQGIELLGFKPLSKLEDYHNNRSAPALEGVDIRLGLPEVLIVSEERPESFAM</sequence>
<accession>A0ABQ7G820</accession>
<dbReference type="SUPFAM" id="SSF100939">
    <property type="entry name" value="SPOC domain-like"/>
    <property type="match status" value="1"/>
</dbReference>
<organism evidence="3 4">
    <name type="scientific">Dunaliella salina</name>
    <name type="common">Green alga</name>
    <name type="synonym">Protococcus salinus</name>
    <dbReference type="NCBI Taxonomy" id="3046"/>
    <lineage>
        <taxon>Eukaryota</taxon>
        <taxon>Viridiplantae</taxon>
        <taxon>Chlorophyta</taxon>
        <taxon>core chlorophytes</taxon>
        <taxon>Chlorophyceae</taxon>
        <taxon>CS clade</taxon>
        <taxon>Chlamydomonadales</taxon>
        <taxon>Dunaliellaceae</taxon>
        <taxon>Dunaliella</taxon>
    </lineage>
</organism>
<evidence type="ECO:0000259" key="2">
    <source>
        <dbReference type="Pfam" id="PF02735"/>
    </source>
</evidence>
<name>A0ABQ7G820_DUNSA</name>
<gene>
    <name evidence="3" type="ORF">DUNSADRAFT_14076</name>
</gene>